<dbReference type="GeneID" id="20705086"/>
<dbReference type="EMBL" id="DS572700">
    <property type="protein sequence ID" value="EGY22185.1"/>
    <property type="molecule type" value="Genomic_DNA"/>
</dbReference>
<organism evidence="2 3">
    <name type="scientific">Verticillium dahliae (strain VdLs.17 / ATCC MYA-4575 / FGSC 10137)</name>
    <name type="common">Verticillium wilt</name>
    <dbReference type="NCBI Taxonomy" id="498257"/>
    <lineage>
        <taxon>Eukaryota</taxon>
        <taxon>Fungi</taxon>
        <taxon>Dikarya</taxon>
        <taxon>Ascomycota</taxon>
        <taxon>Pezizomycotina</taxon>
        <taxon>Sordariomycetes</taxon>
        <taxon>Hypocreomycetidae</taxon>
        <taxon>Glomerellales</taxon>
        <taxon>Plectosphaerellaceae</taxon>
        <taxon>Verticillium</taxon>
    </lineage>
</organism>
<reference evidence="2 3" key="1">
    <citation type="submission" date="2008-03" db="EMBL/GenBank/DDBJ databases">
        <title>The Genome Sequence of Verticillium dahliae VdLs.17.</title>
        <authorList>
            <consortium name="The Broad Institute Genome Sequencing Platform"/>
            <person name="Ma L.-J.J."/>
            <person name="Klosterman S.J."/>
            <person name="Subbarao K."/>
            <person name="Dobinson K."/>
            <person name="Veronese P."/>
            <person name="Kang S."/>
            <person name="Gold S.E."/>
            <person name="Young S."/>
            <person name="Jaffe D."/>
            <person name="Gnerre S."/>
            <person name="Berlin A."/>
            <person name="Heiman D."/>
            <person name="Hepburn T."/>
            <person name="Sykes S."/>
            <person name="Alvarado L."/>
            <person name="Kodira C.D."/>
            <person name="Lander E."/>
            <person name="Galagan J."/>
            <person name="Nusbaum C."/>
            <person name="Birren B."/>
        </authorList>
    </citation>
    <scope>NUCLEOTIDE SEQUENCE [LARGE SCALE GENOMIC DNA]</scope>
    <source>
        <strain evidence="3">VdLs.17 / ATCC MYA-4575 / FGSC 10137</strain>
    </source>
</reference>
<sequence>MSPFVDTLRYHSHHRDTIQVTEPALSRTISLTAFLTLSRARSFTNDTRRYSNYTHNSEPSNIPAMSRPHSPAKLTLNAEEMREYALVAKQCAENTAARR</sequence>
<dbReference type="Proteomes" id="UP000001611">
    <property type="component" value="Chromosome 3"/>
</dbReference>
<protein>
    <submittedName>
        <fullName evidence="2">Uncharacterized protein</fullName>
    </submittedName>
</protein>
<dbReference type="RefSeq" id="XP_009652002.1">
    <property type="nucleotide sequence ID" value="XM_009653707.1"/>
</dbReference>
<dbReference type="HOGENOM" id="CLU_2322158_0_0_1"/>
<dbReference type="AlphaFoldDB" id="G2X1L2"/>
<dbReference type="KEGG" id="vda:VDAG_03623"/>
<feature type="compositionally biased region" description="Polar residues" evidence="1">
    <location>
        <begin position="48"/>
        <end position="60"/>
    </location>
</feature>
<keyword evidence="3" id="KW-1185">Reference proteome</keyword>
<dbReference type="InParanoid" id="G2X1L2"/>
<feature type="region of interest" description="Disordered" evidence="1">
    <location>
        <begin position="48"/>
        <end position="70"/>
    </location>
</feature>
<name>G2X1L2_VERDV</name>
<gene>
    <name evidence="2" type="ORF">VDAG_03623</name>
</gene>
<evidence type="ECO:0000256" key="1">
    <source>
        <dbReference type="SAM" id="MobiDB-lite"/>
    </source>
</evidence>
<accession>G2X1L2</accession>
<proteinExistence type="predicted"/>
<evidence type="ECO:0000313" key="3">
    <source>
        <dbReference type="Proteomes" id="UP000001611"/>
    </source>
</evidence>
<evidence type="ECO:0000313" key="2">
    <source>
        <dbReference type="EMBL" id="EGY22185.1"/>
    </source>
</evidence>